<dbReference type="PANTHER" id="PTHR43861">
    <property type="entry name" value="TRANS-ACONITATE 2-METHYLTRANSFERASE-RELATED"/>
    <property type="match status" value="1"/>
</dbReference>
<dbReference type="RefSeq" id="WP_149688461.1">
    <property type="nucleotide sequence ID" value="NZ_SDPQ02000001.1"/>
</dbReference>
<dbReference type="GO" id="GO:0030798">
    <property type="term" value="F:trans-aconitate 2-methyltransferase activity"/>
    <property type="evidence" value="ECO:0007669"/>
    <property type="project" value="InterPro"/>
</dbReference>
<name>A0A5M4FK99_9ACTN</name>
<keyword evidence="1" id="KW-0808">Transferase</keyword>
<dbReference type="AlphaFoldDB" id="A0A5M4FK99"/>
<dbReference type="SUPFAM" id="SSF53335">
    <property type="entry name" value="S-adenosyl-L-methionine-dependent methyltransferases"/>
    <property type="match status" value="1"/>
</dbReference>
<dbReference type="Proteomes" id="UP000380867">
    <property type="component" value="Unassembled WGS sequence"/>
</dbReference>
<evidence type="ECO:0000313" key="2">
    <source>
        <dbReference type="Proteomes" id="UP000380867"/>
    </source>
</evidence>
<reference evidence="1" key="1">
    <citation type="submission" date="2019-09" db="EMBL/GenBank/DDBJ databases">
        <authorList>
            <person name="Li J."/>
        </authorList>
    </citation>
    <scope>NUCLEOTIDE SEQUENCE [LARGE SCALE GENOMIC DNA]</scope>
    <source>
        <strain evidence="1">JCM 14732</strain>
    </source>
</reference>
<organism evidence="1 2">
    <name type="scientific">Aeromicrobium ginsengisoli</name>
    <dbReference type="NCBI Taxonomy" id="363867"/>
    <lineage>
        <taxon>Bacteria</taxon>
        <taxon>Bacillati</taxon>
        <taxon>Actinomycetota</taxon>
        <taxon>Actinomycetes</taxon>
        <taxon>Propionibacteriales</taxon>
        <taxon>Nocardioidaceae</taxon>
        <taxon>Aeromicrobium</taxon>
    </lineage>
</organism>
<dbReference type="InterPro" id="IPR029063">
    <property type="entry name" value="SAM-dependent_MTases_sf"/>
</dbReference>
<dbReference type="EMBL" id="SDPQ02000001">
    <property type="protein sequence ID" value="KAA1400368.1"/>
    <property type="molecule type" value="Genomic_DNA"/>
</dbReference>
<evidence type="ECO:0000313" key="1">
    <source>
        <dbReference type="EMBL" id="KAA1400368.1"/>
    </source>
</evidence>
<keyword evidence="1" id="KW-0489">Methyltransferase</keyword>
<keyword evidence="2" id="KW-1185">Reference proteome</keyword>
<comment type="caution">
    <text evidence="1">The sequence shown here is derived from an EMBL/GenBank/DDBJ whole genome shotgun (WGS) entry which is preliminary data.</text>
</comment>
<dbReference type="InterPro" id="IPR023149">
    <property type="entry name" value="Trans_acon_MeTrfase_C"/>
</dbReference>
<protein>
    <submittedName>
        <fullName evidence="1">Methyltransferase domain-containing protein</fullName>
    </submittedName>
</protein>
<dbReference type="Gene3D" id="3.40.50.150">
    <property type="entry name" value="Vaccinia Virus protein VP39"/>
    <property type="match status" value="1"/>
</dbReference>
<dbReference type="OrthoDB" id="9795085at2"/>
<proteinExistence type="predicted"/>
<dbReference type="Pfam" id="PF13489">
    <property type="entry name" value="Methyltransf_23"/>
    <property type="match status" value="1"/>
</dbReference>
<accession>A0A5M4FK99</accession>
<sequence length="256" mass="28321">MTTWDPDRYLQFADDRSRPFVDLVARVQGTPSTIVDLGCGPGHLTAVLRTRWPEATIHGVDSSPDMIDKADADHRDDRTTYELADVAAWTTAEPVDLIVSNALFQWVPDQLAVIRRLTDLVAPGGTFALQVPCNYDAPSHRLLHEISSRPPYGEHTEGLHADRGTHAEAYLDLFTSLGWATDAWETTYLHVLQGADPVFDWISGTGARPILQALPDGVREEFVAAYKAALREAYPTQPWGTVLPFSRTFAVARRAA</sequence>
<gene>
    <name evidence="1" type="ORF">ESP70_006485</name>
</gene>
<dbReference type="Gene3D" id="1.10.150.290">
    <property type="entry name" value="S-adenosyl-L-methionine-dependent methyltransferases"/>
    <property type="match status" value="1"/>
</dbReference>
<dbReference type="GO" id="GO:0032259">
    <property type="term" value="P:methylation"/>
    <property type="evidence" value="ECO:0007669"/>
    <property type="project" value="UniProtKB-KW"/>
</dbReference>
<dbReference type="CDD" id="cd02440">
    <property type="entry name" value="AdoMet_MTases"/>
    <property type="match status" value="1"/>
</dbReference>
<dbReference type="PANTHER" id="PTHR43861:SF1">
    <property type="entry name" value="TRANS-ACONITATE 2-METHYLTRANSFERASE"/>
    <property type="match status" value="1"/>
</dbReference>